<accession>A0A1L3SL57</accession>
<reference evidence="3" key="1">
    <citation type="submission" date="2016-11" db="EMBL/GenBank/DDBJ databases">
        <title>Mesorhizobium oceanicum sp. nov., isolated from deep seawater in South China Sea.</title>
        <authorList>
            <person name="Fu G.-Y."/>
        </authorList>
    </citation>
    <scope>NUCLEOTIDE SEQUENCE [LARGE SCALE GENOMIC DNA]</scope>
    <source>
        <strain evidence="3">B7</strain>
    </source>
</reference>
<dbReference type="KEGG" id="meso:BSQ44_01190"/>
<dbReference type="GO" id="GO:0016788">
    <property type="term" value="F:hydrolase activity, acting on ester bonds"/>
    <property type="evidence" value="ECO:0007669"/>
    <property type="project" value="UniProtKB-ARBA"/>
</dbReference>
<dbReference type="Pfam" id="PF13472">
    <property type="entry name" value="Lipase_GDSL_2"/>
    <property type="match status" value="1"/>
</dbReference>
<name>A0A1L3SL57_9HYPH</name>
<dbReference type="OrthoDB" id="9804395at2"/>
<protein>
    <submittedName>
        <fullName evidence="2">G-D-S-L family lipolytic protein</fullName>
    </submittedName>
</protein>
<dbReference type="SUPFAM" id="SSF52266">
    <property type="entry name" value="SGNH hydrolase"/>
    <property type="match status" value="1"/>
</dbReference>
<dbReference type="STRING" id="1670800.BSQ44_01190"/>
<dbReference type="InterPro" id="IPR036514">
    <property type="entry name" value="SGNH_hydro_sf"/>
</dbReference>
<dbReference type="Gene3D" id="3.40.50.1110">
    <property type="entry name" value="SGNH hydrolase"/>
    <property type="match status" value="1"/>
</dbReference>
<evidence type="ECO:0000259" key="1">
    <source>
        <dbReference type="Pfam" id="PF13472"/>
    </source>
</evidence>
<evidence type="ECO:0000313" key="3">
    <source>
        <dbReference type="Proteomes" id="UP000182840"/>
    </source>
</evidence>
<gene>
    <name evidence="2" type="ORF">BSQ44_01190</name>
</gene>
<evidence type="ECO:0000313" key="2">
    <source>
        <dbReference type="EMBL" id="APH70147.1"/>
    </source>
</evidence>
<organism evidence="2 3">
    <name type="scientific">Aquibium oceanicum</name>
    <dbReference type="NCBI Taxonomy" id="1670800"/>
    <lineage>
        <taxon>Bacteria</taxon>
        <taxon>Pseudomonadati</taxon>
        <taxon>Pseudomonadota</taxon>
        <taxon>Alphaproteobacteria</taxon>
        <taxon>Hyphomicrobiales</taxon>
        <taxon>Phyllobacteriaceae</taxon>
        <taxon>Aquibium</taxon>
    </lineage>
</organism>
<dbReference type="CDD" id="cd01836">
    <property type="entry name" value="FeeA_FeeB_like"/>
    <property type="match status" value="1"/>
</dbReference>
<dbReference type="Proteomes" id="UP000182840">
    <property type="component" value="Chromosome"/>
</dbReference>
<dbReference type="EMBL" id="CP018171">
    <property type="protein sequence ID" value="APH70147.1"/>
    <property type="molecule type" value="Genomic_DNA"/>
</dbReference>
<dbReference type="RefSeq" id="WP_072601560.1">
    <property type="nucleotide sequence ID" value="NZ_CP018171.1"/>
</dbReference>
<dbReference type="InterPro" id="IPR013830">
    <property type="entry name" value="SGNH_hydro"/>
</dbReference>
<sequence>MSRLLPLLSWFALPIYAWQGLGVRRRTARLLPAEGPVLHTIPGTGDPVRLLVLGDSSAASVGITRTDGGIAAVLAGMIARDTGRPVTWRAAGFNSATSGQIRDHVVPNLKWEPWTHIVLPVGTNDAKNFHTVPRFKKDFGGLLYALKARFPGARIIWSPVVDMTWVPALPPLLAKILEIRAQAINAMAARLCFERGAVPASRLPIEDPQLGFAADGFHASEAGYRAWAEHLLPLIELAAPEMLASGSVAEENRE</sequence>
<proteinExistence type="predicted"/>
<feature type="domain" description="SGNH hydrolase-type esterase" evidence="1">
    <location>
        <begin position="52"/>
        <end position="226"/>
    </location>
</feature>
<dbReference type="AlphaFoldDB" id="A0A1L3SL57"/>
<keyword evidence="3" id="KW-1185">Reference proteome</keyword>